<protein>
    <submittedName>
        <fullName evidence="2">Carboxylesterase type B domain-containing protein</fullName>
    </submittedName>
</protein>
<evidence type="ECO:0000313" key="2">
    <source>
        <dbReference type="WBParaSite" id="PS1159_v2.g9566.t2"/>
    </source>
</evidence>
<accession>A0AC35GXC8</accession>
<proteinExistence type="predicted"/>
<evidence type="ECO:0000313" key="1">
    <source>
        <dbReference type="Proteomes" id="UP000887580"/>
    </source>
</evidence>
<name>A0AC35GXC8_9BILA</name>
<sequence length="634" mass="71831">MLFNGLLNLSIIQMIFGLLFYQILGQSKSNRLGVLRRTHPIELTIESGAIRGEYLTIGANDFAVFKGIPYAAPPVGSLRFQKPAPPVGSLRFQKPEPPAKWRGVMNATQYSPMCAQRSRTKATDPSHLYRVHISEDCLYLNVFAPPQFTNDTYPVIVFIHGGAFQSGSSSDYPQDAILNNFVSRKIIFVSINYRLGPLGFLSTGDEILPGNFGLWDQILALQWVKLNAHVFGGDRNNIMLMGQGSGASSASILALSPRAEGLFNKILLMSGTAITPGAVRKTPVNATWNLDDRLHCRSFNSTELLDCFKKMLRDEILDAAIGSSTTVPDYEQFVPVVDGPGGVIPEPPEILATYRPKMPIMLGTTKDESSLRILIVNEKNINFTALDRKMAEHLVENLTQGYTDFTNHPLIAEGCKSEYVWTKTDPSIDTSVLYDSMLKMYSHFWYDAPASRIATYYVKQKEPVYLYSFDHISENFETDRAFHGCDEIFLFEIEPRFLITHRDKNWQLDKRVTEIFAEMIVNFLKYNDPTPEIAGLSFNWTRMEEETLNYLSITDSPQMDVGFRWQGHVFWNWYARHLDAVDVGNMQKITQLSKQLSDYQLATWMLLICALFFFAILVGLACYCTRKETDDDEL</sequence>
<reference evidence="2" key="1">
    <citation type="submission" date="2022-11" db="UniProtKB">
        <authorList>
            <consortium name="WormBaseParasite"/>
        </authorList>
    </citation>
    <scope>IDENTIFICATION</scope>
</reference>
<organism evidence="1 2">
    <name type="scientific">Panagrolaimus sp. PS1159</name>
    <dbReference type="NCBI Taxonomy" id="55785"/>
    <lineage>
        <taxon>Eukaryota</taxon>
        <taxon>Metazoa</taxon>
        <taxon>Ecdysozoa</taxon>
        <taxon>Nematoda</taxon>
        <taxon>Chromadorea</taxon>
        <taxon>Rhabditida</taxon>
        <taxon>Tylenchina</taxon>
        <taxon>Panagrolaimomorpha</taxon>
        <taxon>Panagrolaimoidea</taxon>
        <taxon>Panagrolaimidae</taxon>
        <taxon>Panagrolaimus</taxon>
    </lineage>
</organism>
<dbReference type="Proteomes" id="UP000887580">
    <property type="component" value="Unplaced"/>
</dbReference>
<dbReference type="WBParaSite" id="PS1159_v2.g9566.t2">
    <property type="protein sequence ID" value="PS1159_v2.g9566.t2"/>
    <property type="gene ID" value="PS1159_v2.g9566"/>
</dbReference>